<name>A0A5D2PZW8_GOSTO</name>
<organism evidence="1 2">
    <name type="scientific">Gossypium tomentosum</name>
    <name type="common">Hawaiian cotton</name>
    <name type="synonym">Gossypium sandvicense</name>
    <dbReference type="NCBI Taxonomy" id="34277"/>
    <lineage>
        <taxon>Eukaryota</taxon>
        <taxon>Viridiplantae</taxon>
        <taxon>Streptophyta</taxon>
        <taxon>Embryophyta</taxon>
        <taxon>Tracheophyta</taxon>
        <taxon>Spermatophyta</taxon>
        <taxon>Magnoliopsida</taxon>
        <taxon>eudicotyledons</taxon>
        <taxon>Gunneridae</taxon>
        <taxon>Pentapetalae</taxon>
        <taxon>rosids</taxon>
        <taxon>malvids</taxon>
        <taxon>Malvales</taxon>
        <taxon>Malvaceae</taxon>
        <taxon>Malvoideae</taxon>
        <taxon>Gossypium</taxon>
    </lineage>
</organism>
<accession>A0A5D2PZW8</accession>
<dbReference type="Proteomes" id="UP000322667">
    <property type="component" value="Chromosome A06"/>
</dbReference>
<sequence>MAPKRLSSYYSAEPKDTPQLLSLADNGFHRRLHLHLCRGSWLKSQKDEMTPIHLFWSDTQAGERPPTIETAVCEESTNKGVSISVQRDKREPSLGRWMCRRSTWDV</sequence>
<protein>
    <submittedName>
        <fullName evidence="1">Uncharacterized protein</fullName>
    </submittedName>
</protein>
<keyword evidence="2" id="KW-1185">Reference proteome</keyword>
<reference evidence="1 2" key="1">
    <citation type="submission" date="2019-07" db="EMBL/GenBank/DDBJ databases">
        <title>WGS assembly of Gossypium tomentosum.</title>
        <authorList>
            <person name="Chen Z.J."/>
            <person name="Sreedasyam A."/>
            <person name="Ando A."/>
            <person name="Song Q."/>
            <person name="De L."/>
            <person name="Hulse-Kemp A."/>
            <person name="Ding M."/>
            <person name="Ye W."/>
            <person name="Kirkbride R."/>
            <person name="Jenkins J."/>
            <person name="Plott C."/>
            <person name="Lovell J."/>
            <person name="Lin Y.-M."/>
            <person name="Vaughn R."/>
            <person name="Liu B."/>
            <person name="Li W."/>
            <person name="Simpson S."/>
            <person name="Scheffler B."/>
            <person name="Saski C."/>
            <person name="Grover C."/>
            <person name="Hu G."/>
            <person name="Conover J."/>
            <person name="Carlson J."/>
            <person name="Shu S."/>
            <person name="Boston L."/>
            <person name="Williams M."/>
            <person name="Peterson D."/>
            <person name="Mcgee K."/>
            <person name="Jones D."/>
            <person name="Wendel J."/>
            <person name="Stelly D."/>
            <person name="Grimwood J."/>
            <person name="Schmutz J."/>
        </authorList>
    </citation>
    <scope>NUCLEOTIDE SEQUENCE [LARGE SCALE GENOMIC DNA]</scope>
    <source>
        <strain evidence="1">7179.01</strain>
    </source>
</reference>
<evidence type="ECO:0000313" key="2">
    <source>
        <dbReference type="Proteomes" id="UP000322667"/>
    </source>
</evidence>
<gene>
    <name evidence="1" type="ORF">ES332_A06G059400v1</name>
</gene>
<dbReference type="AlphaFoldDB" id="A0A5D2PZW8"/>
<evidence type="ECO:0000313" key="1">
    <source>
        <dbReference type="EMBL" id="TYI21741.1"/>
    </source>
</evidence>
<dbReference type="EMBL" id="CM017615">
    <property type="protein sequence ID" value="TYI21741.1"/>
    <property type="molecule type" value="Genomic_DNA"/>
</dbReference>
<proteinExistence type="predicted"/>